<protein>
    <recommendedName>
        <fullName evidence="4">HTH asnC-type domain-containing protein</fullName>
    </recommendedName>
</protein>
<evidence type="ECO:0000256" key="1">
    <source>
        <dbReference type="ARBA" id="ARBA00023015"/>
    </source>
</evidence>
<dbReference type="InterPro" id="IPR036388">
    <property type="entry name" value="WH-like_DNA-bd_sf"/>
</dbReference>
<dbReference type="SUPFAM" id="SSF46785">
    <property type="entry name" value="Winged helix' DNA-binding domain"/>
    <property type="match status" value="2"/>
</dbReference>
<dbReference type="Proteomes" id="UP001320159">
    <property type="component" value="Unassembled WGS sequence"/>
</dbReference>
<keyword evidence="2" id="KW-0238">DNA-binding</keyword>
<evidence type="ECO:0000259" key="4">
    <source>
        <dbReference type="PROSITE" id="PS50956"/>
    </source>
</evidence>
<dbReference type="PANTHER" id="PTHR43413:SF4">
    <property type="entry name" value="HTH-TYPE TRANSCRIPTIONAL REGULATOR LYSM"/>
    <property type="match status" value="1"/>
</dbReference>
<organism evidence="5 6">
    <name type="scientific">Methanooceanicella nereidis</name>
    <dbReference type="NCBI Taxonomy" id="2052831"/>
    <lineage>
        <taxon>Archaea</taxon>
        <taxon>Methanobacteriati</taxon>
        <taxon>Methanobacteriota</taxon>
        <taxon>Stenosarchaea group</taxon>
        <taxon>Methanomicrobia</taxon>
        <taxon>Methanocellales</taxon>
        <taxon>Methanocellaceae</taxon>
        <taxon>Methanooceanicella</taxon>
    </lineage>
</organism>
<evidence type="ECO:0000256" key="2">
    <source>
        <dbReference type="ARBA" id="ARBA00023125"/>
    </source>
</evidence>
<dbReference type="InterPro" id="IPR000485">
    <property type="entry name" value="AsnC-type_HTH_dom"/>
</dbReference>
<gene>
    <name evidence="5" type="ORF">CUJ83_00765</name>
</gene>
<dbReference type="InterPro" id="IPR019888">
    <property type="entry name" value="Tscrpt_reg_AsnC-like"/>
</dbReference>
<evidence type="ECO:0000313" key="5">
    <source>
        <dbReference type="EMBL" id="MCD1293527.1"/>
    </source>
</evidence>
<keyword evidence="3" id="KW-0804">Transcription</keyword>
<keyword evidence="1" id="KW-0805">Transcription regulation</keyword>
<keyword evidence="6" id="KW-1185">Reference proteome</keyword>
<evidence type="ECO:0000313" key="6">
    <source>
        <dbReference type="Proteomes" id="UP001320159"/>
    </source>
</evidence>
<accession>A0AAP2RAM6</accession>
<dbReference type="PANTHER" id="PTHR43413">
    <property type="entry name" value="TRANSCRIPTIONAL REGULATOR, ASNC FAMILY"/>
    <property type="match status" value="1"/>
</dbReference>
<dbReference type="CDD" id="cd00090">
    <property type="entry name" value="HTH_ARSR"/>
    <property type="match status" value="1"/>
</dbReference>
<dbReference type="EMBL" id="PGCK01000001">
    <property type="protein sequence ID" value="MCD1293527.1"/>
    <property type="molecule type" value="Genomic_DNA"/>
</dbReference>
<dbReference type="InterPro" id="IPR011991">
    <property type="entry name" value="ArsR-like_HTH"/>
</dbReference>
<dbReference type="RefSeq" id="WP_230739445.1">
    <property type="nucleotide sequence ID" value="NZ_PGCK01000001.1"/>
</dbReference>
<dbReference type="Gene3D" id="1.10.10.10">
    <property type="entry name" value="Winged helix-like DNA-binding domain superfamily/Winged helix DNA-binding domain"/>
    <property type="match status" value="2"/>
</dbReference>
<feature type="domain" description="HTH asnC-type" evidence="4">
    <location>
        <begin position="145"/>
        <end position="205"/>
    </location>
</feature>
<dbReference type="Pfam" id="PF13412">
    <property type="entry name" value="HTH_24"/>
    <property type="match status" value="2"/>
</dbReference>
<feature type="domain" description="HTH asnC-type" evidence="4">
    <location>
        <begin position="1"/>
        <end position="70"/>
    </location>
</feature>
<dbReference type="GO" id="GO:0043565">
    <property type="term" value="F:sequence-specific DNA binding"/>
    <property type="evidence" value="ECO:0007669"/>
    <property type="project" value="InterPro"/>
</dbReference>
<proteinExistence type="predicted"/>
<name>A0AAP2RAM6_9EURY</name>
<dbReference type="PROSITE" id="PS50956">
    <property type="entry name" value="HTH_ASNC_2"/>
    <property type="match status" value="2"/>
</dbReference>
<sequence>MDEIDVKMLKELWSNSRIPYRDLADKMELSVNSIHKRVQSMIDMGVIKRFIAYPSSKALPSVMIGIAGWSDAPDIEEAARVIGNDPCTQRLGLCSGNFMLIVGLLQDISEMSRYITFVTNEGKLTGMNVAITGLNEIQKTVDNALTNLDYRILAALQYDSRKQIVDIAEELGVSAKTIRRRLDRMEENGLIHYSVYVDVESSGYIHATFEVKTKTGADVTGLFNKLRKEYEHYFIVIWPFYTTPDLFNISIISRSLSEQNAFLNRLKNEGVFEKVTSHMIYKYTFYDTWREELIKKRASE</sequence>
<dbReference type="PRINTS" id="PR00033">
    <property type="entry name" value="HTHASNC"/>
</dbReference>
<dbReference type="AlphaFoldDB" id="A0AAP2RAM6"/>
<evidence type="ECO:0000256" key="3">
    <source>
        <dbReference type="ARBA" id="ARBA00023163"/>
    </source>
</evidence>
<reference evidence="5 6" key="1">
    <citation type="submission" date="2017-11" db="EMBL/GenBank/DDBJ databases">
        <title>Isolation and Characterization of Family Methanocellaceae Species from Potential Methane Hydrate Area Offshore Southwestern Taiwan.</title>
        <authorList>
            <person name="Zhang W.-L."/>
            <person name="Chen W.-C."/>
            <person name="Lai M.-C."/>
            <person name="Chen S.-C."/>
        </authorList>
    </citation>
    <scope>NUCLEOTIDE SEQUENCE [LARGE SCALE GENOMIC DNA]</scope>
    <source>
        <strain evidence="5 6">CWC-04</strain>
    </source>
</reference>
<dbReference type="SMART" id="SM00344">
    <property type="entry name" value="HTH_ASNC"/>
    <property type="match status" value="2"/>
</dbReference>
<dbReference type="InterPro" id="IPR036390">
    <property type="entry name" value="WH_DNA-bd_sf"/>
</dbReference>
<dbReference type="InterPro" id="IPR050684">
    <property type="entry name" value="HTH-Siroheme_Decarb"/>
</dbReference>
<comment type="caution">
    <text evidence="5">The sequence shown here is derived from an EMBL/GenBank/DDBJ whole genome shotgun (WGS) entry which is preliminary data.</text>
</comment>